<feature type="transmembrane region" description="Helical" evidence="2">
    <location>
        <begin position="366"/>
        <end position="388"/>
    </location>
</feature>
<sequence>MRLPTKKGKRAAILSYLLFACLCFMLPQTAHAAGTPAEVTLTVEQVFSTNAAGVNDVFSYELIADEANPMPAGSSGGVYSFTAAGTGSVKIHMNFPDTGVYNYTVRCSSLAASLSGYVYDDQIYRVTVTVTRQGGGKLAALVVVQKADNNKSASLRFSHSYVFRPSDPSIMVDPPVKKTVSGNPRTDSVFTFKLTAGNPANPMPAGSANGVKTMTIVGSGEKDFGTWAYTTEGTYYYTISEVNTQERGYTYDTAVYTITDVVKAVNNQLTVSRTVTNHLNKPVTACIFINRYKISSGGGGGNGGGTNPGGGVNPGDGTNPGGGSNPVDGTNPEGGSNPIDDINPGDGTNPGGNEGPRTGDDTGITLYMVVLAAGITAAAGSVFGLLYLKKREKKKYADAN</sequence>
<dbReference type="EMBL" id="QOHO01000021">
    <property type="protein sequence ID" value="RFZ79609.1"/>
    <property type="molecule type" value="Genomic_DNA"/>
</dbReference>
<feature type="region of interest" description="Disordered" evidence="1">
    <location>
        <begin position="300"/>
        <end position="359"/>
    </location>
</feature>
<evidence type="ECO:0000256" key="1">
    <source>
        <dbReference type="SAM" id="MobiDB-lite"/>
    </source>
</evidence>
<accession>A0A3E2NF09</accession>
<keyword evidence="2" id="KW-0472">Membrane</keyword>
<evidence type="ECO:0000313" key="5">
    <source>
        <dbReference type="EMBL" id="RFZ79609.1"/>
    </source>
</evidence>
<evidence type="ECO:0000256" key="2">
    <source>
        <dbReference type="SAM" id="Phobius"/>
    </source>
</evidence>
<dbReference type="Pfam" id="PF12892">
    <property type="entry name" value="FctA"/>
    <property type="match status" value="2"/>
</dbReference>
<feature type="domain" description="Streptococcal pilin isopeptide linkage" evidence="4">
    <location>
        <begin position="175"/>
        <end position="293"/>
    </location>
</feature>
<keyword evidence="2" id="KW-1133">Transmembrane helix</keyword>
<gene>
    <name evidence="5" type="ORF">DS742_07490</name>
</gene>
<dbReference type="NCBIfam" id="TIGR03786">
    <property type="entry name" value="strep_pil_rpt"/>
    <property type="match status" value="2"/>
</dbReference>
<dbReference type="Gene3D" id="2.60.40.3050">
    <property type="match status" value="2"/>
</dbReference>
<evidence type="ECO:0000259" key="4">
    <source>
        <dbReference type="Pfam" id="PF12892"/>
    </source>
</evidence>
<feature type="domain" description="Streptococcal pilin isopeptide linkage" evidence="4">
    <location>
        <begin position="55"/>
        <end position="158"/>
    </location>
</feature>
<dbReference type="OrthoDB" id="3194789at2"/>
<dbReference type="AlphaFoldDB" id="A0A3E2NF09"/>
<feature type="signal peptide" evidence="3">
    <location>
        <begin position="1"/>
        <end position="32"/>
    </location>
</feature>
<keyword evidence="2" id="KW-0812">Transmembrane</keyword>
<protein>
    <recommendedName>
        <fullName evidence="4">Streptococcal pilin isopeptide linkage domain-containing protein</fullName>
    </recommendedName>
</protein>
<reference evidence="5 6" key="1">
    <citation type="submission" date="2018-07" db="EMBL/GenBank/DDBJ databases">
        <title>New species, Clostridium PI-S10-A1B.</title>
        <authorList>
            <person name="Krishna G."/>
            <person name="Summeta K."/>
            <person name="Shikha S."/>
            <person name="Prabhu P.B."/>
            <person name="Suresh K."/>
        </authorList>
    </citation>
    <scope>NUCLEOTIDE SEQUENCE [LARGE SCALE GENOMIC DNA]</scope>
    <source>
        <strain evidence="5 6">PI-S10-A1B</strain>
    </source>
</reference>
<comment type="caution">
    <text evidence="5">The sequence shown here is derived from an EMBL/GenBank/DDBJ whole genome shotgun (WGS) entry which is preliminary data.</text>
</comment>
<proteinExistence type="predicted"/>
<evidence type="ECO:0000313" key="6">
    <source>
        <dbReference type="Proteomes" id="UP000260680"/>
    </source>
</evidence>
<organism evidence="5 6">
    <name type="scientific">Lacrimispora amygdalina</name>
    <dbReference type="NCBI Taxonomy" id="253257"/>
    <lineage>
        <taxon>Bacteria</taxon>
        <taxon>Bacillati</taxon>
        <taxon>Bacillota</taxon>
        <taxon>Clostridia</taxon>
        <taxon>Lachnospirales</taxon>
        <taxon>Lachnospiraceae</taxon>
        <taxon>Lacrimispora</taxon>
    </lineage>
</organism>
<keyword evidence="3" id="KW-0732">Signal</keyword>
<dbReference type="Proteomes" id="UP000260680">
    <property type="component" value="Unassembled WGS sequence"/>
</dbReference>
<dbReference type="InterPro" id="IPR038174">
    <property type="entry name" value="Strep_pil_link_sf"/>
</dbReference>
<feature type="compositionally biased region" description="Gly residues" evidence="1">
    <location>
        <begin position="300"/>
        <end position="324"/>
    </location>
</feature>
<feature type="chain" id="PRO_5017545059" description="Streptococcal pilin isopeptide linkage domain-containing protein" evidence="3">
    <location>
        <begin position="33"/>
        <end position="400"/>
    </location>
</feature>
<evidence type="ECO:0000256" key="3">
    <source>
        <dbReference type="SAM" id="SignalP"/>
    </source>
</evidence>
<dbReference type="RefSeq" id="WP_117416373.1">
    <property type="nucleotide sequence ID" value="NZ_QOHO01000021.1"/>
</dbReference>
<dbReference type="InterPro" id="IPR022464">
    <property type="entry name" value="Strep_pil_isopept_link"/>
</dbReference>
<dbReference type="PROSITE" id="PS51257">
    <property type="entry name" value="PROKAR_LIPOPROTEIN"/>
    <property type="match status" value="1"/>
</dbReference>
<name>A0A3E2NF09_9FIRM</name>